<evidence type="ECO:0000256" key="1">
    <source>
        <dbReference type="SAM" id="Phobius"/>
    </source>
</evidence>
<comment type="caution">
    <text evidence="2">The sequence shown here is derived from an EMBL/GenBank/DDBJ whole genome shotgun (WGS) entry which is preliminary data.</text>
</comment>
<dbReference type="OrthoDB" id="1493935at2"/>
<proteinExistence type="predicted"/>
<keyword evidence="3" id="KW-1185">Reference proteome</keyword>
<sequence>MSELQDSNQKSNKVRLKESAEGIQAFYEKLIYKVPGTTKYAQLLIASVGLTVVSYGIHLCLSLNTVDSIFDDYSFLLSIMHGFCLFVLTYATWRIKRYAVELTDLVSVEYFQNEVYLETSIKFLKRNVGGFGLVPWGLFFAILNLFVGFLFGPYYNTASLILSIHIQHFLIGFLCGMAVGGIYAILVMTHRTSLLKLRLNFYHPDKCCGTSSIGNLLFTFALITLAMAVLVSSYISLSWDHNRFVPVKEFVYWFWVAWPYLLSVIVFGFPILKIHSKLKRYKEQEHFALRKKLRSVDQKLIDLDYQNEKAMEEAEKLIAYSEKLKGIDETIDAASSWPYTKGQTGTFFSIFPVTTIASTEVSEYINDALTNAGIGS</sequence>
<dbReference type="EMBL" id="MDGQ01000005">
    <property type="protein sequence ID" value="OEJ99835.1"/>
    <property type="molecule type" value="Genomic_DNA"/>
</dbReference>
<keyword evidence="1" id="KW-1133">Transmembrane helix</keyword>
<reference evidence="2 3" key="1">
    <citation type="submission" date="2016-08" db="EMBL/GenBank/DDBJ databases">
        <title>Draft genome of Fabibacter sp. strain SK-8.</title>
        <authorList>
            <person name="Wong S.-K."/>
            <person name="Hamasaki K."/>
            <person name="Yoshizawa S."/>
        </authorList>
    </citation>
    <scope>NUCLEOTIDE SEQUENCE [LARGE SCALE GENOMIC DNA]</scope>
    <source>
        <strain evidence="2 3">SK-8</strain>
    </source>
</reference>
<protein>
    <submittedName>
        <fullName evidence="2">Uncharacterized protein</fullName>
    </submittedName>
</protein>
<feature type="transmembrane region" description="Helical" evidence="1">
    <location>
        <begin position="166"/>
        <end position="188"/>
    </location>
</feature>
<evidence type="ECO:0000313" key="2">
    <source>
        <dbReference type="EMBL" id="OEJ99835.1"/>
    </source>
</evidence>
<gene>
    <name evidence="2" type="ORF">BFP71_09805</name>
</gene>
<dbReference type="AlphaFoldDB" id="A0A1E5SL29"/>
<keyword evidence="1" id="KW-0812">Transmembrane</keyword>
<dbReference type="Proteomes" id="UP000095552">
    <property type="component" value="Unassembled WGS sequence"/>
</dbReference>
<feature type="transmembrane region" description="Helical" evidence="1">
    <location>
        <begin position="40"/>
        <end position="61"/>
    </location>
</feature>
<accession>A0A1E5SL29</accession>
<feature type="transmembrane region" description="Helical" evidence="1">
    <location>
        <begin position="251"/>
        <end position="272"/>
    </location>
</feature>
<name>A0A1E5SL29_9BACT</name>
<feature type="transmembrane region" description="Helical" evidence="1">
    <location>
        <begin position="131"/>
        <end position="154"/>
    </location>
</feature>
<feature type="transmembrane region" description="Helical" evidence="1">
    <location>
        <begin position="216"/>
        <end position="239"/>
    </location>
</feature>
<organism evidence="2 3">
    <name type="scientific">Roseivirga misakiensis</name>
    <dbReference type="NCBI Taxonomy" id="1563681"/>
    <lineage>
        <taxon>Bacteria</taxon>
        <taxon>Pseudomonadati</taxon>
        <taxon>Bacteroidota</taxon>
        <taxon>Cytophagia</taxon>
        <taxon>Cytophagales</taxon>
        <taxon>Roseivirgaceae</taxon>
        <taxon>Roseivirga</taxon>
    </lineage>
</organism>
<keyword evidence="1" id="KW-0472">Membrane</keyword>
<dbReference type="RefSeq" id="WP_069835298.1">
    <property type="nucleotide sequence ID" value="NZ_MDGQ01000005.1"/>
</dbReference>
<feature type="transmembrane region" description="Helical" evidence="1">
    <location>
        <begin position="73"/>
        <end position="93"/>
    </location>
</feature>
<evidence type="ECO:0000313" key="3">
    <source>
        <dbReference type="Proteomes" id="UP000095552"/>
    </source>
</evidence>